<evidence type="ECO:0000313" key="2">
    <source>
        <dbReference type="EMBL" id="GGB54317.1"/>
    </source>
</evidence>
<dbReference type="EMBL" id="BMDZ01000057">
    <property type="protein sequence ID" value="GGB54317.1"/>
    <property type="molecule type" value="Genomic_DNA"/>
</dbReference>
<reference evidence="3" key="1">
    <citation type="journal article" date="2019" name="Int. J. Syst. Evol. Microbiol.">
        <title>The Global Catalogue of Microorganisms (GCM) 10K type strain sequencing project: providing services to taxonomists for standard genome sequencing and annotation.</title>
        <authorList>
            <consortium name="The Broad Institute Genomics Platform"/>
            <consortium name="The Broad Institute Genome Sequencing Center for Infectious Disease"/>
            <person name="Wu L."/>
            <person name="Ma J."/>
        </authorList>
    </citation>
    <scope>NUCLEOTIDE SEQUENCE [LARGE SCALE GENOMIC DNA]</scope>
    <source>
        <strain evidence="3">CGMCC 1.10188</strain>
    </source>
</reference>
<name>A0ABQ1IXE7_9PROT</name>
<accession>A0ABQ1IXE7</accession>
<comment type="caution">
    <text evidence="2">The sequence shown here is derived from an EMBL/GenBank/DDBJ whole genome shotgun (WGS) entry which is preliminary data.</text>
</comment>
<keyword evidence="3" id="KW-1185">Reference proteome</keyword>
<gene>
    <name evidence="2" type="ORF">GCM10011505_39110</name>
</gene>
<proteinExistence type="predicted"/>
<organism evidence="2 3">
    <name type="scientific">Tistrella bauzanensis</name>
    <dbReference type="NCBI Taxonomy" id="657419"/>
    <lineage>
        <taxon>Bacteria</taxon>
        <taxon>Pseudomonadati</taxon>
        <taxon>Pseudomonadota</taxon>
        <taxon>Alphaproteobacteria</taxon>
        <taxon>Geminicoccales</taxon>
        <taxon>Geminicoccaceae</taxon>
        <taxon>Tistrella</taxon>
    </lineage>
</organism>
<dbReference type="Proteomes" id="UP000603352">
    <property type="component" value="Unassembled WGS sequence"/>
</dbReference>
<dbReference type="RefSeq" id="WP_188581015.1">
    <property type="nucleotide sequence ID" value="NZ_BMDZ01000057.1"/>
</dbReference>
<sequence length="101" mass="11243">MSQLPASIRHTDGLTPAGRRLPAPQRSQPRTRLRLMARPAPGDGPARVLLSVSWTSTRRHWTLSAGLALRRGPGARAHSARPFPAPMIWLFMRLRGRPRPV</sequence>
<protein>
    <submittedName>
        <fullName evidence="2">Uncharacterized protein</fullName>
    </submittedName>
</protein>
<feature type="region of interest" description="Disordered" evidence="1">
    <location>
        <begin position="1"/>
        <end position="41"/>
    </location>
</feature>
<evidence type="ECO:0000256" key="1">
    <source>
        <dbReference type="SAM" id="MobiDB-lite"/>
    </source>
</evidence>
<evidence type="ECO:0000313" key="3">
    <source>
        <dbReference type="Proteomes" id="UP000603352"/>
    </source>
</evidence>